<dbReference type="PROSITE" id="PS50125">
    <property type="entry name" value="GUANYLATE_CYCLASE_2"/>
    <property type="match status" value="1"/>
</dbReference>
<dbReference type="Pfam" id="PF00211">
    <property type="entry name" value="Guanylate_cyc"/>
    <property type="match status" value="1"/>
</dbReference>
<dbReference type="InterPro" id="IPR036641">
    <property type="entry name" value="HPT_dom_sf"/>
</dbReference>
<evidence type="ECO:0000259" key="3">
    <source>
        <dbReference type="PROSITE" id="PS50125"/>
    </source>
</evidence>
<organism evidence="4 5">
    <name type="scientific">Polaromonas jejuensis</name>
    <dbReference type="NCBI Taxonomy" id="457502"/>
    <lineage>
        <taxon>Bacteria</taxon>
        <taxon>Pseudomonadati</taxon>
        <taxon>Pseudomonadota</taxon>
        <taxon>Betaproteobacteria</taxon>
        <taxon>Burkholderiales</taxon>
        <taxon>Comamonadaceae</taxon>
        <taxon>Polaromonas</taxon>
    </lineage>
</organism>
<dbReference type="PROSITE" id="PS50110">
    <property type="entry name" value="RESPONSE_REGULATORY"/>
    <property type="match status" value="1"/>
</dbReference>
<dbReference type="PANTHER" id="PTHR43081:SF18">
    <property type="entry name" value="BLL7624 PROTEIN"/>
    <property type="match status" value="1"/>
</dbReference>
<reference evidence="5" key="1">
    <citation type="journal article" date="2019" name="Int. J. Syst. Evol. Microbiol.">
        <title>The Global Catalogue of Microorganisms (GCM) 10K type strain sequencing project: providing services to taxonomists for standard genome sequencing and annotation.</title>
        <authorList>
            <consortium name="The Broad Institute Genomics Platform"/>
            <consortium name="The Broad Institute Genome Sequencing Center for Infectious Disease"/>
            <person name="Wu L."/>
            <person name="Ma J."/>
        </authorList>
    </citation>
    <scope>NUCLEOTIDE SEQUENCE [LARGE SCALE GENOMIC DNA]</scope>
    <source>
        <strain evidence="5">CGMCC 4.7277</strain>
    </source>
</reference>
<accession>A0ABW0QF39</accession>
<dbReference type="Gene3D" id="3.40.50.2300">
    <property type="match status" value="1"/>
</dbReference>
<dbReference type="EMBL" id="JBHSMX010000064">
    <property type="protein sequence ID" value="MFC5523263.1"/>
    <property type="molecule type" value="Genomic_DNA"/>
</dbReference>
<proteinExistence type="predicted"/>
<evidence type="ECO:0000313" key="5">
    <source>
        <dbReference type="Proteomes" id="UP001596084"/>
    </source>
</evidence>
<evidence type="ECO:0000259" key="2">
    <source>
        <dbReference type="PROSITE" id="PS50110"/>
    </source>
</evidence>
<dbReference type="SUPFAM" id="SSF47226">
    <property type="entry name" value="Histidine-containing phosphotransfer domain, HPT domain"/>
    <property type="match status" value="1"/>
</dbReference>
<dbReference type="SUPFAM" id="SSF52172">
    <property type="entry name" value="CheY-like"/>
    <property type="match status" value="1"/>
</dbReference>
<dbReference type="CDD" id="cd07302">
    <property type="entry name" value="CHD"/>
    <property type="match status" value="1"/>
</dbReference>
<dbReference type="Gene3D" id="1.20.120.160">
    <property type="entry name" value="HPT domain"/>
    <property type="match status" value="1"/>
</dbReference>
<dbReference type="InterPro" id="IPR011006">
    <property type="entry name" value="CheY-like_superfamily"/>
</dbReference>
<dbReference type="SMART" id="SM00448">
    <property type="entry name" value="REC"/>
    <property type="match status" value="1"/>
</dbReference>
<dbReference type="SMART" id="SM00044">
    <property type="entry name" value="CYCc"/>
    <property type="match status" value="1"/>
</dbReference>
<name>A0ABW0QF39_9BURK</name>
<comment type="caution">
    <text evidence="4">The sequence shown here is derived from an EMBL/GenBank/DDBJ whole genome shotgun (WGS) entry which is preliminary data.</text>
</comment>
<dbReference type="SUPFAM" id="SSF55073">
    <property type="entry name" value="Nucleotide cyclase"/>
    <property type="match status" value="1"/>
</dbReference>
<keyword evidence="5" id="KW-1185">Reference proteome</keyword>
<dbReference type="InterPro" id="IPR001054">
    <property type="entry name" value="A/G_cyclase"/>
</dbReference>
<keyword evidence="1" id="KW-0597">Phosphoprotein</keyword>
<dbReference type="Proteomes" id="UP001596084">
    <property type="component" value="Unassembled WGS sequence"/>
</dbReference>
<dbReference type="Gene3D" id="3.30.70.1230">
    <property type="entry name" value="Nucleotide cyclase"/>
    <property type="match status" value="1"/>
</dbReference>
<dbReference type="InterPro" id="IPR001789">
    <property type="entry name" value="Sig_transdc_resp-reg_receiver"/>
</dbReference>
<dbReference type="PANTHER" id="PTHR43081">
    <property type="entry name" value="ADENYLATE CYCLASE, TERMINAL-DIFFERENTIATION SPECIFIC-RELATED"/>
    <property type="match status" value="1"/>
</dbReference>
<dbReference type="InterPro" id="IPR050697">
    <property type="entry name" value="Adenylyl/Guanylyl_Cyclase_3/4"/>
</dbReference>
<evidence type="ECO:0000313" key="4">
    <source>
        <dbReference type="EMBL" id="MFC5523263.1"/>
    </source>
</evidence>
<feature type="domain" description="Guanylate cyclase" evidence="3">
    <location>
        <begin position="177"/>
        <end position="312"/>
    </location>
</feature>
<sequence>MLDSATGSVATPARPHILVIEDTADIRYFLAALLESRYEVLVADSGEAGLEMARANMRPELILLDVMMPVMDGYEVMAQLRRDPRTADIPVIFLTALSSVEEEQRGLDLGATDYITKPISPPILLARVRLHLERSSNAKRLKGLSEQLSRYLAPQVYRSLFDGSRQAKIQTQRKRLTVFFSDIRNFTASTAQWQPEEVTFLLNSYFEEMSLIAAEYGGTLDKFIGDAIVIFFGDPHTLGPRQDAVQCVRMAVAMQKRMDELHVRWKAMGINKRFEIRIGINSGFCDVGNFGSNLRMEYTIIGREVNLAARLEQAAEPGEILISSETHALVQGEIQVDARGPVLAKGFAEPIAVYAVHQTSAAALADAGVIQCDRPGIHLQIDMGRLTGKERADAATELRRALESLEAPAVAQAPAAAPPVPEAAMPALGATSAADVVLPEGVAGLDIALGLPRAMSMKPFYVSMLRRYLEGRHDAPVRIREALDAGDLKTAELLSHSLRAISAQIGATRVPADAGALEQALGNDLPRGAIDSLLGALEISLGELISALGAVLPPATAASGGTGPETPAGIQ</sequence>
<feature type="domain" description="Response regulatory" evidence="2">
    <location>
        <begin position="16"/>
        <end position="132"/>
    </location>
</feature>
<protein>
    <submittedName>
        <fullName evidence="4">Adenylate/guanylate cyclase domain-containing protein</fullName>
    </submittedName>
</protein>
<dbReference type="InterPro" id="IPR029787">
    <property type="entry name" value="Nucleotide_cyclase"/>
</dbReference>
<feature type="modified residue" description="4-aspartylphosphate" evidence="1">
    <location>
        <position position="65"/>
    </location>
</feature>
<dbReference type="Pfam" id="PF00072">
    <property type="entry name" value="Response_reg"/>
    <property type="match status" value="1"/>
</dbReference>
<evidence type="ECO:0000256" key="1">
    <source>
        <dbReference type="PROSITE-ProRule" id="PRU00169"/>
    </source>
</evidence>
<gene>
    <name evidence="4" type="ORF">ACFPP7_20450</name>
</gene>